<organism evidence="1">
    <name type="scientific">Anguilla anguilla</name>
    <name type="common">European freshwater eel</name>
    <name type="synonym">Muraena anguilla</name>
    <dbReference type="NCBI Taxonomy" id="7936"/>
    <lineage>
        <taxon>Eukaryota</taxon>
        <taxon>Metazoa</taxon>
        <taxon>Chordata</taxon>
        <taxon>Craniata</taxon>
        <taxon>Vertebrata</taxon>
        <taxon>Euteleostomi</taxon>
        <taxon>Actinopterygii</taxon>
        <taxon>Neopterygii</taxon>
        <taxon>Teleostei</taxon>
        <taxon>Anguilliformes</taxon>
        <taxon>Anguillidae</taxon>
        <taxon>Anguilla</taxon>
    </lineage>
</organism>
<dbReference type="AlphaFoldDB" id="A0A0E9QUI5"/>
<dbReference type="PROSITE" id="PS51257">
    <property type="entry name" value="PROKAR_LIPOPROTEIN"/>
    <property type="match status" value="1"/>
</dbReference>
<protein>
    <submittedName>
        <fullName evidence="1">Uncharacterized protein</fullName>
    </submittedName>
</protein>
<proteinExistence type="predicted"/>
<reference evidence="1" key="2">
    <citation type="journal article" date="2015" name="Fish Shellfish Immunol.">
        <title>Early steps in the European eel (Anguilla anguilla)-Vibrio vulnificus interaction in the gills: Role of the RtxA13 toxin.</title>
        <authorList>
            <person name="Callol A."/>
            <person name="Pajuelo D."/>
            <person name="Ebbesson L."/>
            <person name="Teles M."/>
            <person name="MacKenzie S."/>
            <person name="Amaro C."/>
        </authorList>
    </citation>
    <scope>NUCLEOTIDE SEQUENCE</scope>
</reference>
<name>A0A0E9QUI5_ANGAN</name>
<reference evidence="1" key="1">
    <citation type="submission" date="2014-11" db="EMBL/GenBank/DDBJ databases">
        <authorList>
            <person name="Amaro Gonzalez C."/>
        </authorList>
    </citation>
    <scope>NUCLEOTIDE SEQUENCE</scope>
</reference>
<sequence>MHVKRGAFFTRTMVVFTSVITSC</sequence>
<dbReference type="EMBL" id="GBXM01088839">
    <property type="protein sequence ID" value="JAH19738.1"/>
    <property type="molecule type" value="Transcribed_RNA"/>
</dbReference>
<evidence type="ECO:0000313" key="1">
    <source>
        <dbReference type="EMBL" id="JAH19738.1"/>
    </source>
</evidence>
<accession>A0A0E9QUI5</accession>